<gene>
    <name evidence="1" type="ORF">EEDITHA_LOCUS4156</name>
</gene>
<name>A0AAU9TR63_EUPED</name>
<organism evidence="1 2">
    <name type="scientific">Euphydryas editha</name>
    <name type="common">Edith's checkerspot</name>
    <dbReference type="NCBI Taxonomy" id="104508"/>
    <lineage>
        <taxon>Eukaryota</taxon>
        <taxon>Metazoa</taxon>
        <taxon>Ecdysozoa</taxon>
        <taxon>Arthropoda</taxon>
        <taxon>Hexapoda</taxon>
        <taxon>Insecta</taxon>
        <taxon>Pterygota</taxon>
        <taxon>Neoptera</taxon>
        <taxon>Endopterygota</taxon>
        <taxon>Lepidoptera</taxon>
        <taxon>Glossata</taxon>
        <taxon>Ditrysia</taxon>
        <taxon>Papilionoidea</taxon>
        <taxon>Nymphalidae</taxon>
        <taxon>Nymphalinae</taxon>
        <taxon>Euphydryas</taxon>
    </lineage>
</organism>
<evidence type="ECO:0000313" key="1">
    <source>
        <dbReference type="EMBL" id="CAH2087954.1"/>
    </source>
</evidence>
<keyword evidence="2" id="KW-1185">Reference proteome</keyword>
<evidence type="ECO:0000313" key="2">
    <source>
        <dbReference type="Proteomes" id="UP001153954"/>
    </source>
</evidence>
<comment type="caution">
    <text evidence="1">The sequence shown here is derived from an EMBL/GenBank/DDBJ whole genome shotgun (WGS) entry which is preliminary data.</text>
</comment>
<reference evidence="1" key="1">
    <citation type="submission" date="2022-03" db="EMBL/GenBank/DDBJ databases">
        <authorList>
            <person name="Tunstrom K."/>
        </authorList>
    </citation>
    <scope>NUCLEOTIDE SEQUENCE</scope>
</reference>
<protein>
    <submittedName>
        <fullName evidence="1">Uncharacterized protein</fullName>
    </submittedName>
</protein>
<dbReference type="EMBL" id="CAKOGL010000007">
    <property type="protein sequence ID" value="CAH2087954.1"/>
    <property type="molecule type" value="Genomic_DNA"/>
</dbReference>
<proteinExistence type="predicted"/>
<sequence>MRHRVCVVRWPLRRFDRRLGTSSHVNQTTESTDIGNLPSRSQSYCAHGQRARSTHAVASVLESLNPVKSWEEVPGPKPLPLLGNTWRFIPYIEVSAVPTDDELVNEFIPYTY</sequence>
<dbReference type="Proteomes" id="UP001153954">
    <property type="component" value="Unassembled WGS sequence"/>
</dbReference>
<dbReference type="AlphaFoldDB" id="A0AAU9TR63"/>
<accession>A0AAU9TR63</accession>